<feature type="region of interest" description="Disordered" evidence="6">
    <location>
        <begin position="2778"/>
        <end position="2873"/>
    </location>
</feature>
<keyword evidence="1 5" id="KW-0547">Nucleotide-binding</keyword>
<dbReference type="SUPFAM" id="SSF52540">
    <property type="entry name" value="P-loop containing nucleoside triphosphate hydrolases"/>
    <property type="match status" value="2"/>
</dbReference>
<evidence type="ECO:0000313" key="8">
    <source>
        <dbReference type="Proteomes" id="UP000827889"/>
    </source>
</evidence>
<dbReference type="InterPro" id="IPR014016">
    <property type="entry name" value="UvrD-like_ATP-bd"/>
</dbReference>
<feature type="binding site" evidence="5">
    <location>
        <begin position="1125"/>
        <end position="1132"/>
    </location>
    <ligand>
        <name>ATP</name>
        <dbReference type="ChEBI" id="CHEBI:30616"/>
    </ligand>
</feature>
<reference evidence="9 10" key="1">
    <citation type="submission" date="2025-05" db="UniProtKB">
        <authorList>
            <consortium name="RefSeq"/>
        </authorList>
    </citation>
    <scope>IDENTIFICATION</scope>
    <source>
        <tissue evidence="9 10">Leaf</tissue>
    </source>
</reference>
<evidence type="ECO:0000313" key="9">
    <source>
        <dbReference type="RefSeq" id="XP_048135408.1"/>
    </source>
</evidence>
<proteinExistence type="predicted"/>
<keyword evidence="4 5" id="KW-0067">ATP-binding</keyword>
<dbReference type="InterPro" id="IPR027417">
    <property type="entry name" value="P-loop_NTPase"/>
</dbReference>
<evidence type="ECO:0000256" key="3">
    <source>
        <dbReference type="ARBA" id="ARBA00022806"/>
    </source>
</evidence>
<protein>
    <submittedName>
        <fullName evidence="9 10">Uncharacterized protein LOC115739970 isoform X1</fullName>
    </submittedName>
</protein>
<dbReference type="PANTHER" id="PTHR21529:SF4">
    <property type="entry name" value="TPR AND ANKYRIN REPEAT-CONTAINING PROTEIN 1"/>
    <property type="match status" value="1"/>
</dbReference>
<dbReference type="Pfam" id="PF00580">
    <property type="entry name" value="UvrD-helicase"/>
    <property type="match status" value="1"/>
</dbReference>
<dbReference type="PROSITE" id="PS51198">
    <property type="entry name" value="UVRD_HELICASE_ATP_BIND"/>
    <property type="match status" value="1"/>
</dbReference>
<dbReference type="Pfam" id="PF13087">
    <property type="entry name" value="AAA_12"/>
    <property type="match status" value="1"/>
</dbReference>
<dbReference type="Proteomes" id="UP000827889">
    <property type="component" value="Chromosome 5"/>
</dbReference>
<accession>A0ABM3HFN3</accession>
<evidence type="ECO:0000256" key="5">
    <source>
        <dbReference type="PROSITE-ProRule" id="PRU00560"/>
    </source>
</evidence>
<dbReference type="InterPro" id="IPR039904">
    <property type="entry name" value="TRANK1"/>
</dbReference>
<dbReference type="RefSeq" id="XP_048135408.1">
    <property type="nucleotide sequence ID" value="XM_048279451.1"/>
</dbReference>
<dbReference type="InterPro" id="IPR011990">
    <property type="entry name" value="TPR-like_helical_dom_sf"/>
</dbReference>
<keyword evidence="8" id="KW-1185">Reference proteome</keyword>
<evidence type="ECO:0000256" key="6">
    <source>
        <dbReference type="SAM" id="MobiDB-lite"/>
    </source>
</evidence>
<organism evidence="8 10">
    <name type="scientific">Rhodamnia argentea</name>
    <dbReference type="NCBI Taxonomy" id="178133"/>
    <lineage>
        <taxon>Eukaryota</taxon>
        <taxon>Viridiplantae</taxon>
        <taxon>Streptophyta</taxon>
        <taxon>Embryophyta</taxon>
        <taxon>Tracheophyta</taxon>
        <taxon>Spermatophyta</taxon>
        <taxon>Magnoliopsida</taxon>
        <taxon>eudicotyledons</taxon>
        <taxon>Gunneridae</taxon>
        <taxon>Pentapetalae</taxon>
        <taxon>rosids</taxon>
        <taxon>malvids</taxon>
        <taxon>Myrtales</taxon>
        <taxon>Myrtaceae</taxon>
        <taxon>Myrtoideae</taxon>
        <taxon>Myrteae</taxon>
        <taxon>Australasian group</taxon>
        <taxon>Rhodamnia</taxon>
    </lineage>
</organism>
<evidence type="ECO:0000256" key="4">
    <source>
        <dbReference type="ARBA" id="ARBA00022840"/>
    </source>
</evidence>
<feature type="compositionally biased region" description="Polar residues" evidence="6">
    <location>
        <begin position="2798"/>
        <end position="2809"/>
    </location>
</feature>
<dbReference type="PANTHER" id="PTHR21529">
    <property type="entry name" value="MAMMARY TURMOR VIRUS RECEPTOR HOMOLOG 1, 2 MTVR1, 2"/>
    <property type="match status" value="1"/>
</dbReference>
<dbReference type="Pfam" id="PF20073">
    <property type="entry name" value="DUF6469"/>
    <property type="match status" value="1"/>
</dbReference>
<dbReference type="InterPro" id="IPR047187">
    <property type="entry name" value="SF1_C_Upf1"/>
</dbReference>
<dbReference type="GeneID" id="115739970"/>
<dbReference type="InterPro" id="IPR041677">
    <property type="entry name" value="DNA2/NAM7_AAA_11"/>
</dbReference>
<evidence type="ECO:0000256" key="1">
    <source>
        <dbReference type="ARBA" id="ARBA00022741"/>
    </source>
</evidence>
<dbReference type="RefSeq" id="XP_048135409.1">
    <property type="nucleotide sequence ID" value="XM_048279452.1"/>
</dbReference>
<name>A0ABM3HFN3_9MYRT</name>
<dbReference type="Gene3D" id="3.40.50.300">
    <property type="entry name" value="P-loop containing nucleotide triphosphate hydrolases"/>
    <property type="match status" value="4"/>
</dbReference>
<evidence type="ECO:0000313" key="10">
    <source>
        <dbReference type="RefSeq" id="XP_048135409.1"/>
    </source>
</evidence>
<feature type="domain" description="UvrD-like helicase ATP-binding" evidence="7">
    <location>
        <begin position="1104"/>
        <end position="1501"/>
    </location>
</feature>
<evidence type="ECO:0000259" key="7">
    <source>
        <dbReference type="PROSITE" id="PS51198"/>
    </source>
</evidence>
<dbReference type="Pfam" id="PF13086">
    <property type="entry name" value="AAA_11"/>
    <property type="match status" value="1"/>
</dbReference>
<sequence>MGLGASLSRALGVEIADGGLSRRRRDDRNDLTDIVFSWSLHDISNENLYRDKVETIPETFQSVPHYLRSYVYPLLEETRASLCSSLENISLLPFTKVTDFVECKRSRNSYAVTAGQWSNKSNTRGKETYKTLPGDILILTNGKPATVSDLERFGRRWAFALVRMIAGDDEEDEGGSDEEDEATSSTNFKVEALLDHEVNDSWKPIYAIFLINIATNRRIWEALHMSVNLDIVKNILCTDLVADEVSNLCITKGNGSGSESLDERFCHDLNESQKKAVGACLNKLQCKNKPSVELIWGPPGTGKTKTVAALLYTLLKRKHRTIVCAPTNVAIREVASRVLKLLKESDSGISTETESLLCYFGDMLIFGNKERLKVDSDMEEIYLEHRVDCVDKYFSRGTGWHQCLTSMIDTLANSVSQYHIFLEIEHTKRRKPGSDDDESECRSSEEDGNCELKSFLEFFRDRFNATVQPLRRCLYVYSTHISRTNFQNITSLLTLLDSFETLLFGEKLDSEEIEMTLSRDEFSLLSFEKSMCPLRNIYRKRQECLSMLLTVRDSLKDLELPNFTSKEMIADFCNQHASLIFCTASSSYKLYSVKMEPLNLLVIDEAAQLKECESVIPLQLPGVKHLILVGDECQLPAMVESEVSSRAGFGRSLFERLSSLGYSRQLLHMQYRMNPSISLFPTSNFYQNQILDGPNVKSKSYRKSHLPWPMFGPYSFINIPDGREQKGDDGCSFRNPVEVEVISRILGNLYRAWEGSEEDLTVGVISPYAAQVAAVQAKLGKKYENIKGFMVKVKSVDGFQGGEEDIVIISTVRSNSRGTIGFFSDTKRTNVALTRARYCLWILGNGKTLTKSKSVWEALIDDAKSRKCFFNVDEDKDLAKAILDVMKENNQLDVLLDKSSVLFRNARWKVLFSDNFLKSFRKLTSLRTKMSIILLLSRLSSGWRPKRGNVDIICEHSSHIVRQFKAEGLYVLCTIDIVKELTYIQILKIWDVLPLEDATKLVKRLDSIFETYSDDFISRCNEKCIEGDQEVPKTWVRPFDFVRYRSPSEDQFGSSSDADASDRRLYAENAKVSESLLLMKFYPLSSDVVRHLVDDSDGKQLSLPFEVTEQEEEIILFPRSTFILGRSGTGKTTVLTMKLFRNEKRHDEVTRGFQEIQSGISHSKDASLEISGEEIGEGAEDYVLRQLFVTVSAKLCFAVKQHVSQLRSSSISAKHRVESSSVNEIVDDAALFKDIPDSFGDLSPNSYPLIITFRKLLMMLDGTVGVSFFQRFPDLREFCHGQSYNSRAVALQSLLRAKEVTYEKFCAVYWPHFNDRIRRRLDPSRVFTEIMSHIKGGLQPADCCDGKLDRLAYVSLSEGRVSTLSIQRREEIYDAFEDYEKMKMKNGEFDLADLVNDLHRRIFREQFAGNVVDFVYIDEVQDLTMRQISLFKYICRNVDEGFVFSGDTAQTIARGIDFRFEDIRSVFYKEFLIDSMDGPNIRMEKGCLSKTFHLSQNFRTHAGILKLAQSVVDLLYHFFPLSVDALSPETSLICGEAPILLESENDESAILSIFGNSEVSGNFVGFGAEQVILVRDDHSRNEVSNLVRGQALVLTIVECKGLEFQDVLLYNFFGTSPLKSQWRVIYGYMKEQALLDNSSEWSSPSFNDTQHNILCSELKQLYVAITRTRQRLWICENALEFSKPMFDYWKKKCLIQVRLVDQALAEAMQVGSTPEEWKARGFKLLREGNYPMATMCFERARYEYGEKLAKASAFKADADLKHVLSPQEASNLRRQAAEIYEAIGVADSAAECFYMLKEYEKAGRIYMEKCGESALEKAGQCFSLAGRYSLAAEAYARGNIFSKCLSICAKGKLFEMGLQYIEGWKSLGNESSAIVKKNKEMEILEQDFLESCALHYYDLRDYKAMMKCVKAFHCIDSMRNLLMRLGCLDELINLEEDHGNFLEAARIVRMKGDQLGKSRQNKEASMKEYEKAGRIYMEKCGESALEKAGECFSLAGRYSLAAEAYARGNIFSKCLSICAKGELFEMGLQYIEDWKRLGNEKSAIVKKSKEIEKLEQDFLEKCALHYYDLRDYGAMMKYVKAFHCINSMRSLLMNLGCLDELISLEADYGNFLEAAKLVRMKGDIIREVDLLAKIGENKEASMHILWYVLFYSLWAPGSKGWPLKQFAQKEELLAKAKHLAKPEPIAFCEYVSVESSTLLDKQSSLAEMKELLSASRRNESVRGEILCARNILDFHLLWNVSDFCWEYDWVEYSEQQILRNEISVDSMVCFWNLWKEKIVRIIKCVGCAEMPGEKESRCCWEFCLNYFGVLEQRDNLQGTYHLLNADADWVRNIDKRFLQRNGQLVALELQQLVSAAQKYWYSELTSVGMKLLHKLDALYNFSVKSSLSNFWQSRCLALLQEVAKFLQELNYLNDSSRFGRALGNFIETSSRRYFGHIFPLDWRTSSTQDMISLRGSEASRHLLREMMNMRISKTHFSHGKMGELATLILGSGMLDDELYGRIAQSFPGNTSWKAFMECVCQDVQSDLPQASDDNKPVESSLTWNLYGALADTYKANWRIERDYITPICFLYLLERLLILLSCSKGKFYATKSSLVEWLICHEGLAKPSFTFNPGNCLEPIIGFVTSTIQQLLCNKGETVEWIKRSNLNVTIYYPLLVLKLVLLVCLLHLNFGIDPYFLIDLLGKSWVSEQLPPEFRRILLRRWRLNFRENSVGIIAEAFKKVDDPLVITNSAADCSTCPHAIILDVKPNKRKEEIMEVLFPKDGSAVSSCKSRDLTEVSKDSSSSCNSAAPAVHLDGANTSSLPEQETSIAKEEEKSEAVEAQKTSDVKTDEQDEQASSSSFSHTGVIGNRNKNKGNCKSNGKQKKKGRGKKK</sequence>
<evidence type="ECO:0000256" key="2">
    <source>
        <dbReference type="ARBA" id="ARBA00022801"/>
    </source>
</evidence>
<dbReference type="Gene3D" id="1.25.40.10">
    <property type="entry name" value="Tetratricopeptide repeat domain"/>
    <property type="match status" value="1"/>
</dbReference>
<dbReference type="InterPro" id="IPR045529">
    <property type="entry name" value="DUF6469"/>
</dbReference>
<feature type="compositionally biased region" description="Basic and acidic residues" evidence="6">
    <location>
        <begin position="2810"/>
        <end position="2831"/>
    </location>
</feature>
<keyword evidence="2 5" id="KW-0378">Hydrolase</keyword>
<gene>
    <name evidence="9 10" type="primary">LOC115739970</name>
</gene>
<keyword evidence="3 5" id="KW-0347">Helicase</keyword>
<dbReference type="InterPro" id="IPR041679">
    <property type="entry name" value="DNA2/NAM7-like_C"/>
</dbReference>
<feature type="compositionally biased region" description="Basic residues" evidence="6">
    <location>
        <begin position="2852"/>
        <end position="2873"/>
    </location>
</feature>
<dbReference type="CDD" id="cd18808">
    <property type="entry name" value="SF1_C_Upf1"/>
    <property type="match status" value="1"/>
</dbReference>